<organism evidence="1 2">
    <name type="scientific">Sinanodonta woodiana</name>
    <name type="common">Chinese pond mussel</name>
    <name type="synonym">Anodonta woodiana</name>
    <dbReference type="NCBI Taxonomy" id="1069815"/>
    <lineage>
        <taxon>Eukaryota</taxon>
        <taxon>Metazoa</taxon>
        <taxon>Spiralia</taxon>
        <taxon>Lophotrochozoa</taxon>
        <taxon>Mollusca</taxon>
        <taxon>Bivalvia</taxon>
        <taxon>Autobranchia</taxon>
        <taxon>Heteroconchia</taxon>
        <taxon>Palaeoheterodonta</taxon>
        <taxon>Unionida</taxon>
        <taxon>Unionoidea</taxon>
        <taxon>Unionidae</taxon>
        <taxon>Unioninae</taxon>
        <taxon>Sinanodonta</taxon>
    </lineage>
</organism>
<reference evidence="1 2" key="1">
    <citation type="submission" date="2024-11" db="EMBL/GenBank/DDBJ databases">
        <title>Chromosome-level genome assembly of the freshwater bivalve Anodonta woodiana.</title>
        <authorList>
            <person name="Chen X."/>
        </authorList>
    </citation>
    <scope>NUCLEOTIDE SEQUENCE [LARGE SCALE GENOMIC DNA]</scope>
    <source>
        <strain evidence="1">MN2024</strain>
        <tissue evidence="1">Gills</tissue>
    </source>
</reference>
<name>A0ABD3WK82_SINWO</name>
<dbReference type="Proteomes" id="UP001634394">
    <property type="component" value="Unassembled WGS sequence"/>
</dbReference>
<evidence type="ECO:0000313" key="1">
    <source>
        <dbReference type="EMBL" id="KAL3874370.1"/>
    </source>
</evidence>
<dbReference type="AlphaFoldDB" id="A0ABD3WK82"/>
<accession>A0ABD3WK82</accession>
<protein>
    <submittedName>
        <fullName evidence="1">Uncharacterized protein</fullName>
    </submittedName>
</protein>
<gene>
    <name evidence="1" type="ORF">ACJMK2_037396</name>
</gene>
<dbReference type="EMBL" id="JBJQND010000006">
    <property type="protein sequence ID" value="KAL3874370.1"/>
    <property type="molecule type" value="Genomic_DNA"/>
</dbReference>
<proteinExistence type="predicted"/>
<sequence>MTRTISHKLEMFHNRCMCKILNVFLDSHYLKHQSARGTDTKHITQVVKMRRWGLIGYILRLQPTPLPRVAIRWTTDGWRKGDTPENLEEDSAKKR</sequence>
<evidence type="ECO:0000313" key="2">
    <source>
        <dbReference type="Proteomes" id="UP001634394"/>
    </source>
</evidence>
<keyword evidence="2" id="KW-1185">Reference proteome</keyword>
<comment type="caution">
    <text evidence="1">The sequence shown here is derived from an EMBL/GenBank/DDBJ whole genome shotgun (WGS) entry which is preliminary data.</text>
</comment>